<proteinExistence type="predicted"/>
<sequence>MARYRKRMLVALIYALLSSIALNLFWLPGNIYASGITGLSQLLSQLLDEQLNLQLSIPLLVLFFNAPLLAVAWVKIDREFTIMTVCTVVLSSVMMKVVPVIALTTDPVICAVFGGLLHGVSVGLTLNDDFSTGGLDILGILVKKATGRSIGSFFIGFNVSLQLAAGLIFGWPYAFYSAISFFISGRMVDYVNLKQRRVQLLVVTEKAEPVITTLQCALQRGITVINDVEGGFDHQQKKLLLLVISHRELKTVEGMIQGIDEQAFVSVSSGVSANRSFYEW</sequence>
<keyword evidence="3 6" id="KW-0812">Transmembrane</keyword>
<organism evidence="10 11">
    <name type="scientific">Enterococcus casseliflavus</name>
    <name type="common">Enterococcus flavescens</name>
    <dbReference type="NCBI Taxonomy" id="37734"/>
    <lineage>
        <taxon>Bacteria</taxon>
        <taxon>Bacillati</taxon>
        <taxon>Bacillota</taxon>
        <taxon>Bacilli</taxon>
        <taxon>Lactobacillales</taxon>
        <taxon>Enterococcaceae</taxon>
        <taxon>Enterococcus</taxon>
    </lineage>
</organism>
<evidence type="ECO:0000256" key="1">
    <source>
        <dbReference type="ARBA" id="ARBA00004651"/>
    </source>
</evidence>
<dbReference type="InterPro" id="IPR003740">
    <property type="entry name" value="YitT"/>
</dbReference>
<dbReference type="InterPro" id="IPR019264">
    <property type="entry name" value="DUF2179"/>
</dbReference>
<dbReference type="Gene3D" id="3.30.70.120">
    <property type="match status" value="1"/>
</dbReference>
<dbReference type="Proteomes" id="UP001253851">
    <property type="component" value="Unassembled WGS sequence"/>
</dbReference>
<dbReference type="InterPro" id="IPR015867">
    <property type="entry name" value="N-reg_PII/ATP_PRibTrfase_C"/>
</dbReference>
<dbReference type="GeneID" id="91575609"/>
<evidence type="ECO:0000313" key="12">
    <source>
        <dbReference type="Proteomes" id="UP001253851"/>
    </source>
</evidence>
<dbReference type="Pfam" id="PF10035">
    <property type="entry name" value="DUF2179"/>
    <property type="match status" value="1"/>
</dbReference>
<dbReference type="AlphaFoldDB" id="A0A1G8YWE9"/>
<dbReference type="OrthoDB" id="2417289at2"/>
<comment type="subcellular location">
    <subcellularLocation>
        <location evidence="1">Cell membrane</location>
        <topology evidence="1">Multi-pass membrane protein</topology>
    </subcellularLocation>
</comment>
<comment type="caution">
    <text evidence="10">The sequence shown here is derived from an EMBL/GenBank/DDBJ whole genome shotgun (WGS) entry which is preliminary data.</text>
</comment>
<dbReference type="EMBL" id="JARQDV010000001">
    <property type="protein sequence ID" value="MDT2963003.1"/>
    <property type="molecule type" value="Genomic_DNA"/>
</dbReference>
<dbReference type="EMBL" id="JARQDZ010000004">
    <property type="protein sequence ID" value="MDT2983137.1"/>
    <property type="molecule type" value="Genomic_DNA"/>
</dbReference>
<feature type="transmembrane region" description="Helical" evidence="6">
    <location>
        <begin position="173"/>
        <end position="191"/>
    </location>
</feature>
<keyword evidence="5 6" id="KW-0472">Membrane</keyword>
<evidence type="ECO:0000256" key="4">
    <source>
        <dbReference type="ARBA" id="ARBA00022989"/>
    </source>
</evidence>
<dbReference type="Pfam" id="PF02588">
    <property type="entry name" value="YitT_membrane"/>
    <property type="match status" value="1"/>
</dbReference>
<dbReference type="PIRSF" id="PIRSF006483">
    <property type="entry name" value="Membrane_protein_YitT"/>
    <property type="match status" value="1"/>
</dbReference>
<keyword evidence="4 6" id="KW-1133">Transmembrane helix</keyword>
<protein>
    <submittedName>
        <fullName evidence="10">YitT family protein</fullName>
    </submittedName>
</protein>
<dbReference type="EMBL" id="QRMZ01000024">
    <property type="protein sequence ID" value="RHK04875.1"/>
    <property type="molecule type" value="Genomic_DNA"/>
</dbReference>
<dbReference type="InterPro" id="IPR051461">
    <property type="entry name" value="UPF0750_membrane"/>
</dbReference>
<evidence type="ECO:0000313" key="8">
    <source>
        <dbReference type="EMBL" id="MDT2963003.1"/>
    </source>
</evidence>
<dbReference type="RefSeq" id="WP_005227341.1">
    <property type="nucleotide sequence ID" value="NZ_BJMG01000006.1"/>
</dbReference>
<feature type="transmembrane region" description="Helical" evidence="6">
    <location>
        <begin position="57"/>
        <end position="74"/>
    </location>
</feature>
<name>A0A1G8YWE9_ENTCA</name>
<dbReference type="Proteomes" id="UP001268896">
    <property type="component" value="Unassembled WGS sequence"/>
</dbReference>
<dbReference type="CDD" id="cd16380">
    <property type="entry name" value="YitT_C"/>
    <property type="match status" value="1"/>
</dbReference>
<dbReference type="Proteomes" id="UP000286288">
    <property type="component" value="Unassembled WGS sequence"/>
</dbReference>
<gene>
    <name evidence="10" type="ORF">DW084_15275</name>
    <name evidence="8" type="ORF">P7I32_00170</name>
    <name evidence="9" type="ORF">P7I34_10710</name>
</gene>
<evidence type="ECO:0000313" key="11">
    <source>
        <dbReference type="Proteomes" id="UP000286288"/>
    </source>
</evidence>
<evidence type="ECO:0000313" key="10">
    <source>
        <dbReference type="EMBL" id="RHK04875.1"/>
    </source>
</evidence>
<evidence type="ECO:0000256" key="2">
    <source>
        <dbReference type="ARBA" id="ARBA00022475"/>
    </source>
</evidence>
<reference evidence="10 11" key="1">
    <citation type="submission" date="2018-08" db="EMBL/GenBank/DDBJ databases">
        <title>A genome reference for cultivated species of the human gut microbiota.</title>
        <authorList>
            <person name="Zou Y."/>
            <person name="Xue W."/>
            <person name="Luo G."/>
        </authorList>
    </citation>
    <scope>NUCLEOTIDE SEQUENCE [LARGE SCALE GENOMIC DNA]</scope>
    <source>
        <strain evidence="10 11">AF48-16</strain>
    </source>
</reference>
<reference evidence="8 12" key="2">
    <citation type="submission" date="2023-03" db="EMBL/GenBank/DDBJ databases">
        <authorList>
            <person name="Shen W."/>
            <person name="Cai J."/>
        </authorList>
    </citation>
    <scope>NUCLEOTIDE SEQUENCE [LARGE SCALE GENOMIC DNA]</scope>
    <source>
        <strain evidence="9 12">B516</strain>
        <strain evidence="8">K72-2</strain>
    </source>
</reference>
<feature type="domain" description="DUF2179" evidence="7">
    <location>
        <begin position="220"/>
        <end position="269"/>
    </location>
</feature>
<evidence type="ECO:0000256" key="3">
    <source>
        <dbReference type="ARBA" id="ARBA00022692"/>
    </source>
</evidence>
<keyword evidence="2" id="KW-1003">Cell membrane</keyword>
<evidence type="ECO:0000256" key="6">
    <source>
        <dbReference type="SAM" id="Phobius"/>
    </source>
</evidence>
<dbReference type="PANTHER" id="PTHR33545">
    <property type="entry name" value="UPF0750 MEMBRANE PROTEIN YITT-RELATED"/>
    <property type="match status" value="1"/>
</dbReference>
<dbReference type="GO" id="GO:0005886">
    <property type="term" value="C:plasma membrane"/>
    <property type="evidence" value="ECO:0007669"/>
    <property type="project" value="UniProtKB-SubCell"/>
</dbReference>
<evidence type="ECO:0000256" key="5">
    <source>
        <dbReference type="ARBA" id="ARBA00023136"/>
    </source>
</evidence>
<dbReference type="PANTHER" id="PTHR33545:SF5">
    <property type="entry name" value="UPF0750 MEMBRANE PROTEIN YITT"/>
    <property type="match status" value="1"/>
</dbReference>
<evidence type="ECO:0000313" key="9">
    <source>
        <dbReference type="EMBL" id="MDT2983137.1"/>
    </source>
</evidence>
<feature type="transmembrane region" description="Helical" evidence="6">
    <location>
        <begin position="108"/>
        <end position="126"/>
    </location>
</feature>
<evidence type="ECO:0000259" key="7">
    <source>
        <dbReference type="Pfam" id="PF10035"/>
    </source>
</evidence>
<accession>A0A1G8YWE9</accession>